<feature type="non-terminal residue" evidence="7">
    <location>
        <position position="1"/>
    </location>
</feature>
<dbReference type="PROSITE" id="PS51934">
    <property type="entry name" value="LRAT"/>
    <property type="match status" value="1"/>
</dbReference>
<dbReference type="OrthoDB" id="421951at2759"/>
<evidence type="ECO:0000259" key="6">
    <source>
        <dbReference type="PROSITE" id="PS51934"/>
    </source>
</evidence>
<accession>A0A7K7PFS1</accession>
<reference evidence="7 8" key="1">
    <citation type="submission" date="2019-09" db="EMBL/GenBank/DDBJ databases">
        <title>Bird 10,000 Genomes (B10K) Project - Family phase.</title>
        <authorList>
            <person name="Zhang G."/>
        </authorList>
    </citation>
    <scope>NUCLEOTIDE SEQUENCE [LARGE SCALE GENOMIC DNA]</scope>
    <source>
        <strain evidence="7">OUT-0054</strain>
        <tissue evidence="7">Blood</tissue>
    </source>
</reference>
<keyword evidence="4" id="KW-0443">Lipid metabolism</keyword>
<dbReference type="GO" id="GO:0070292">
    <property type="term" value="P:N-acylphosphatidylethanolamine metabolic process"/>
    <property type="evidence" value="ECO:0007669"/>
    <property type="project" value="TreeGrafter"/>
</dbReference>
<dbReference type="Gene3D" id="3.90.1720.10">
    <property type="entry name" value="endopeptidase domain like (from Nostoc punctiforme)"/>
    <property type="match status" value="1"/>
</dbReference>
<dbReference type="Proteomes" id="UP000549775">
    <property type="component" value="Unassembled WGS sequence"/>
</dbReference>
<sequence length="136" mass="15023">LRAPEMAEGRGHPRPGDLVSISRPGYQHWTLYVGDGFVIHVTGKAGESQSGLGSSSRNSTAKAKVKKELLTKVAGKHKWRVKNKHDRSHTPRPVEEIIQLAEKCIGMEVSYDLLAMNCEHFATWLRYGEGVSGQVS</sequence>
<dbReference type="EMBL" id="VZST01000714">
    <property type="protein sequence ID" value="NWZ66315.1"/>
    <property type="molecule type" value="Genomic_DNA"/>
</dbReference>
<evidence type="ECO:0000256" key="5">
    <source>
        <dbReference type="SAM" id="MobiDB-lite"/>
    </source>
</evidence>
<dbReference type="InterPro" id="IPR007053">
    <property type="entry name" value="LRAT_dom"/>
</dbReference>
<evidence type="ECO:0000313" key="7">
    <source>
        <dbReference type="EMBL" id="NWZ66315.1"/>
    </source>
</evidence>
<feature type="non-terminal residue" evidence="7">
    <location>
        <position position="136"/>
    </location>
</feature>
<organism evidence="7 8">
    <name type="scientific">Acrocephalus arundinaceus</name>
    <name type="common">Great reed-warbler</name>
    <dbReference type="NCBI Taxonomy" id="39621"/>
    <lineage>
        <taxon>Eukaryota</taxon>
        <taxon>Metazoa</taxon>
        <taxon>Chordata</taxon>
        <taxon>Craniata</taxon>
        <taxon>Vertebrata</taxon>
        <taxon>Euteleostomi</taxon>
        <taxon>Archelosauria</taxon>
        <taxon>Archosauria</taxon>
        <taxon>Dinosauria</taxon>
        <taxon>Saurischia</taxon>
        <taxon>Theropoda</taxon>
        <taxon>Coelurosauria</taxon>
        <taxon>Aves</taxon>
        <taxon>Neognathae</taxon>
        <taxon>Neoaves</taxon>
        <taxon>Telluraves</taxon>
        <taxon>Australaves</taxon>
        <taxon>Passeriformes</taxon>
        <taxon>Sylvioidea</taxon>
        <taxon>Sylviidae</taxon>
        <taxon>Acrocephalinae</taxon>
        <taxon>Acrocephalus</taxon>
    </lineage>
</organism>
<dbReference type="InterPro" id="IPR051496">
    <property type="entry name" value="H-rev107_PLA/AT"/>
</dbReference>
<evidence type="ECO:0000256" key="4">
    <source>
        <dbReference type="ARBA" id="ARBA00023098"/>
    </source>
</evidence>
<gene>
    <name evidence="7" type="primary">Hrasls_0</name>
    <name evidence="7" type="ORF">ACRARU_R07961</name>
</gene>
<feature type="region of interest" description="Disordered" evidence="5">
    <location>
        <begin position="45"/>
        <end position="65"/>
    </location>
</feature>
<dbReference type="GO" id="GO:0005737">
    <property type="term" value="C:cytoplasm"/>
    <property type="evidence" value="ECO:0007669"/>
    <property type="project" value="TreeGrafter"/>
</dbReference>
<protein>
    <submittedName>
        <fullName evidence="7">HRSL1 enzyme</fullName>
    </submittedName>
</protein>
<evidence type="ECO:0000313" key="8">
    <source>
        <dbReference type="Proteomes" id="UP000549775"/>
    </source>
</evidence>
<comment type="similarity">
    <text evidence="1">Belongs to the H-rev107 family.</text>
</comment>
<dbReference type="AlphaFoldDB" id="A0A7K7PFS1"/>
<dbReference type="Pfam" id="PF04970">
    <property type="entry name" value="LRAT"/>
    <property type="match status" value="1"/>
</dbReference>
<dbReference type="GO" id="GO:0008970">
    <property type="term" value="F:phospholipase A1 activity"/>
    <property type="evidence" value="ECO:0007669"/>
    <property type="project" value="TreeGrafter"/>
</dbReference>
<dbReference type="PANTHER" id="PTHR13943:SF37">
    <property type="entry name" value="PHOSPHOLIPASE A AND ACYLTRANSFERASE 1"/>
    <property type="match status" value="1"/>
</dbReference>
<keyword evidence="2" id="KW-0808">Transferase</keyword>
<feature type="domain" description="LRAT" evidence="6">
    <location>
        <begin position="18"/>
        <end position="134"/>
    </location>
</feature>
<name>A0A7K7PFS1_ACRAR</name>
<proteinExistence type="inferred from homology"/>
<evidence type="ECO:0000256" key="1">
    <source>
        <dbReference type="ARBA" id="ARBA00007824"/>
    </source>
</evidence>
<keyword evidence="8" id="KW-1185">Reference proteome</keyword>
<keyword evidence="3" id="KW-0378">Hydrolase</keyword>
<dbReference type="GO" id="GO:0016410">
    <property type="term" value="F:N-acyltransferase activity"/>
    <property type="evidence" value="ECO:0007669"/>
    <property type="project" value="TreeGrafter"/>
</dbReference>
<comment type="caution">
    <text evidence="7">The sequence shown here is derived from an EMBL/GenBank/DDBJ whole genome shotgun (WGS) entry which is preliminary data.</text>
</comment>
<evidence type="ECO:0000256" key="3">
    <source>
        <dbReference type="ARBA" id="ARBA00022801"/>
    </source>
</evidence>
<feature type="compositionally biased region" description="Low complexity" evidence="5">
    <location>
        <begin position="46"/>
        <end position="59"/>
    </location>
</feature>
<dbReference type="PANTHER" id="PTHR13943">
    <property type="entry name" value="HRAS-LIKE SUPPRESSOR - RELATED"/>
    <property type="match status" value="1"/>
</dbReference>
<evidence type="ECO:0000256" key="2">
    <source>
        <dbReference type="ARBA" id="ARBA00022679"/>
    </source>
</evidence>
<dbReference type="GO" id="GO:0004623">
    <property type="term" value="F:phospholipase A2 activity"/>
    <property type="evidence" value="ECO:0007669"/>
    <property type="project" value="TreeGrafter"/>
</dbReference>